<sequence>MKQLIGLVIVLFFCRTGFAQDKKSIVGTWKVTAMAFDFDGDGQSDRDLWRPCREGSTFTFQEDGNGNQYKGAKPCGNPAQNPAPFHWSIAGADMISMQQGANSELVQILYVGNGSLKLYWKKSKLLLQLER</sequence>
<dbReference type="InterPro" id="IPR024311">
    <property type="entry name" value="Lipocalin-like"/>
</dbReference>
<reference evidence="3" key="1">
    <citation type="journal article" date="2019" name="Int. J. Syst. Evol. Microbiol.">
        <title>The Global Catalogue of Microorganisms (GCM) 10K type strain sequencing project: providing services to taxonomists for standard genome sequencing and annotation.</title>
        <authorList>
            <consortium name="The Broad Institute Genomics Platform"/>
            <consortium name="The Broad Institute Genome Sequencing Center for Infectious Disease"/>
            <person name="Wu L."/>
            <person name="Ma J."/>
        </authorList>
    </citation>
    <scope>NUCLEOTIDE SEQUENCE [LARGE SCALE GENOMIC DNA]</scope>
    <source>
        <strain evidence="3">JCM 31921</strain>
    </source>
</reference>
<gene>
    <name evidence="2" type="ORF">GCM10023092_05250</name>
</gene>
<keyword evidence="3" id="KW-1185">Reference proteome</keyword>
<evidence type="ECO:0000313" key="3">
    <source>
        <dbReference type="Proteomes" id="UP001501410"/>
    </source>
</evidence>
<dbReference type="EMBL" id="BAABEZ010000002">
    <property type="protein sequence ID" value="GAA4450024.1"/>
    <property type="molecule type" value="Genomic_DNA"/>
</dbReference>
<organism evidence="2 3">
    <name type="scientific">Rurimicrobium arvi</name>
    <dbReference type="NCBI Taxonomy" id="2049916"/>
    <lineage>
        <taxon>Bacteria</taxon>
        <taxon>Pseudomonadati</taxon>
        <taxon>Bacteroidota</taxon>
        <taxon>Chitinophagia</taxon>
        <taxon>Chitinophagales</taxon>
        <taxon>Chitinophagaceae</taxon>
        <taxon>Rurimicrobium</taxon>
    </lineage>
</organism>
<comment type="caution">
    <text evidence="2">The sequence shown here is derived from an EMBL/GenBank/DDBJ whole genome shotgun (WGS) entry which is preliminary data.</text>
</comment>
<accession>A0ABP8MIH0</accession>
<feature type="domain" description="Lipocalin-like" evidence="1">
    <location>
        <begin position="25"/>
        <end position="115"/>
    </location>
</feature>
<dbReference type="Proteomes" id="UP001501410">
    <property type="component" value="Unassembled WGS sequence"/>
</dbReference>
<proteinExistence type="predicted"/>
<name>A0ABP8MIH0_9BACT</name>
<evidence type="ECO:0000259" key="1">
    <source>
        <dbReference type="Pfam" id="PF13648"/>
    </source>
</evidence>
<protein>
    <recommendedName>
        <fullName evidence="1">Lipocalin-like domain-containing protein</fullName>
    </recommendedName>
</protein>
<dbReference type="RefSeq" id="WP_344822395.1">
    <property type="nucleotide sequence ID" value="NZ_BAABEZ010000002.1"/>
</dbReference>
<evidence type="ECO:0000313" key="2">
    <source>
        <dbReference type="EMBL" id="GAA4450024.1"/>
    </source>
</evidence>
<dbReference type="Pfam" id="PF13648">
    <property type="entry name" value="Lipocalin_4"/>
    <property type="match status" value="1"/>
</dbReference>